<dbReference type="InterPro" id="IPR005036">
    <property type="entry name" value="CBM21_dom"/>
</dbReference>
<dbReference type="PANTHER" id="PTHR12307">
    <property type="entry name" value="PROTEIN PHOSPHATASE 1 REGULATORY SUBUNIT"/>
    <property type="match status" value="1"/>
</dbReference>
<dbReference type="GO" id="GO:0000164">
    <property type="term" value="C:protein phosphatase type 1 complex"/>
    <property type="evidence" value="ECO:0007669"/>
    <property type="project" value="TreeGrafter"/>
</dbReference>
<evidence type="ECO:0000256" key="1">
    <source>
        <dbReference type="SAM" id="MobiDB-lite"/>
    </source>
</evidence>
<protein>
    <recommendedName>
        <fullName evidence="2">CBM21 domain-containing protein</fullName>
    </recommendedName>
</protein>
<name>A0A815AGZ8_9BILA</name>
<dbReference type="Pfam" id="PF03370">
    <property type="entry name" value="CBM_21"/>
    <property type="match status" value="1"/>
</dbReference>
<dbReference type="GO" id="GO:0005979">
    <property type="term" value="P:regulation of glycogen biosynthetic process"/>
    <property type="evidence" value="ECO:0007669"/>
    <property type="project" value="TreeGrafter"/>
</dbReference>
<accession>A0A815AGZ8</accession>
<organism evidence="3 5">
    <name type="scientific">Rotaria magnacalcarata</name>
    <dbReference type="NCBI Taxonomy" id="392030"/>
    <lineage>
        <taxon>Eukaryota</taxon>
        <taxon>Metazoa</taxon>
        <taxon>Spiralia</taxon>
        <taxon>Gnathifera</taxon>
        <taxon>Rotifera</taxon>
        <taxon>Eurotatoria</taxon>
        <taxon>Bdelloidea</taxon>
        <taxon>Philodinida</taxon>
        <taxon>Philodinidae</taxon>
        <taxon>Rotaria</taxon>
    </lineage>
</organism>
<dbReference type="EMBL" id="CAJNOV010012460">
    <property type="protein sequence ID" value="CAF1486027.1"/>
    <property type="molecule type" value="Genomic_DNA"/>
</dbReference>
<dbReference type="GO" id="GO:2001069">
    <property type="term" value="F:glycogen binding"/>
    <property type="evidence" value="ECO:0007669"/>
    <property type="project" value="TreeGrafter"/>
</dbReference>
<dbReference type="AlphaFoldDB" id="A0A815AGZ8"/>
<dbReference type="PANTHER" id="PTHR12307:SF53">
    <property type="entry name" value="PROTEIN PHOSPHATASE 1 REGULATORY SUBUNIT"/>
    <property type="match status" value="1"/>
</dbReference>
<reference evidence="3" key="1">
    <citation type="submission" date="2021-02" db="EMBL/GenBank/DDBJ databases">
        <authorList>
            <person name="Nowell W R."/>
        </authorList>
    </citation>
    <scope>NUCLEOTIDE SEQUENCE</scope>
</reference>
<sequence>MATEQQVNSTDICQIKDVKDQHLNKTDDDKVTNSSDATSRHSRFFRTKRKQRLGENLTSLNGQTKIDIPIDNVTKSLEKLKIRSSSPLPSSLAVADDSDESDESNPGLDFEKIPRINITQARPSIISINTGFQLKKSHSAKLTRANENESCPKKAVRFADDFGLDLSQIKVIKTDELPYVPRAAFKDLHVTGESNPSVTQHQEPSKLITYMDQQFSNPIYAADFNDRVSRQKIILEQANAIGNRIYGTIKLVSFSLQKRVKVRLTTDNWISFKDYEATYVTNSYDGTCDRFSFTIEVDRYRICAGNNIQFSICYESFVRPELWDNNYDQNYRFDCFSRAIPDYRV</sequence>
<gene>
    <name evidence="4" type="ORF">CJN711_LOCUS26433</name>
    <name evidence="3" type="ORF">KQP761_LOCUS2528</name>
</gene>
<dbReference type="InterPro" id="IPR038175">
    <property type="entry name" value="CBM21_dom_sf"/>
</dbReference>
<evidence type="ECO:0000313" key="3">
    <source>
        <dbReference type="EMBL" id="CAF1255747.1"/>
    </source>
</evidence>
<evidence type="ECO:0000313" key="4">
    <source>
        <dbReference type="EMBL" id="CAF1486027.1"/>
    </source>
</evidence>
<evidence type="ECO:0000313" key="5">
    <source>
        <dbReference type="Proteomes" id="UP000663834"/>
    </source>
</evidence>
<dbReference type="Proteomes" id="UP000663834">
    <property type="component" value="Unassembled WGS sequence"/>
</dbReference>
<dbReference type="Gene3D" id="2.60.40.2440">
    <property type="entry name" value="Carbohydrate binding type-21 domain"/>
    <property type="match status" value="1"/>
</dbReference>
<comment type="caution">
    <text evidence="3">The sequence shown here is derived from an EMBL/GenBank/DDBJ whole genome shotgun (WGS) entry which is preliminary data.</text>
</comment>
<dbReference type="EMBL" id="CAJNOW010000155">
    <property type="protein sequence ID" value="CAF1255747.1"/>
    <property type="molecule type" value="Genomic_DNA"/>
</dbReference>
<dbReference type="GO" id="GO:0008157">
    <property type="term" value="F:protein phosphatase 1 binding"/>
    <property type="evidence" value="ECO:0007669"/>
    <property type="project" value="TreeGrafter"/>
</dbReference>
<feature type="domain" description="CBM21" evidence="2">
    <location>
        <begin position="225"/>
        <end position="334"/>
    </location>
</feature>
<dbReference type="OrthoDB" id="8942186at2759"/>
<dbReference type="Proteomes" id="UP000663855">
    <property type="component" value="Unassembled WGS sequence"/>
</dbReference>
<dbReference type="PROSITE" id="PS51159">
    <property type="entry name" value="CBM21"/>
    <property type="match status" value="1"/>
</dbReference>
<feature type="region of interest" description="Disordered" evidence="1">
    <location>
        <begin position="88"/>
        <end position="112"/>
    </location>
</feature>
<evidence type="ECO:0000259" key="2">
    <source>
        <dbReference type="PROSITE" id="PS51159"/>
    </source>
</evidence>
<dbReference type="InterPro" id="IPR050782">
    <property type="entry name" value="PP1_regulatory_subunit_3"/>
</dbReference>
<proteinExistence type="predicted"/>